<comment type="similarity">
    <text evidence="1 3">Belongs to the sulfotransferase 1 family.</text>
</comment>
<organism evidence="5 6">
    <name type="scientific">Clavelina lepadiformis</name>
    <name type="common">Light-bulb sea squirt</name>
    <name type="synonym">Ascidia lepadiformis</name>
    <dbReference type="NCBI Taxonomy" id="159417"/>
    <lineage>
        <taxon>Eukaryota</taxon>
        <taxon>Metazoa</taxon>
        <taxon>Chordata</taxon>
        <taxon>Tunicata</taxon>
        <taxon>Ascidiacea</taxon>
        <taxon>Aplousobranchia</taxon>
        <taxon>Clavelinidae</taxon>
        <taxon>Clavelina</taxon>
    </lineage>
</organism>
<keyword evidence="2 3" id="KW-0808">Transferase</keyword>
<dbReference type="EMBL" id="CAWYQH010000130">
    <property type="protein sequence ID" value="CAK8692825.1"/>
    <property type="molecule type" value="Genomic_DNA"/>
</dbReference>
<dbReference type="Proteomes" id="UP001642483">
    <property type="component" value="Unassembled WGS sequence"/>
</dbReference>
<sequence length="331" mass="39214">MQNRNFDYLRPAVNLIPEDIRPNVEVYKEYMKYAFLENPSLKTWKNYIFQPGFEPESAQFAYNQWEPRDNDVIVATFPKAGTTWTRELLRQIIYLKDEENLKKSKAMNYFFSYLEFGPVSKYLVTDNIPLPRRVLGTHLAADLINFEKLKSKGTKIIYVTRNPKSQAVSWYPFARADYFMHKEFFQKRYPEDEKAFLDMYINGQQSMCAKEGEGYLEHIRSWYQHKDDENVLFLCFEEMKKDVTKQVRRLADFIDVSLSDDDVKKVCQNSSLGKMKKSWDTPDMPPTFFFRKGQVGDWKNHLTVAQSEKIDANVERVLGDTDIKFIYELEQ</sequence>
<protein>
    <recommendedName>
        <fullName evidence="3">Sulfotransferase</fullName>
        <ecNumber evidence="3">2.8.2.-</ecNumber>
    </recommendedName>
</protein>
<evidence type="ECO:0000259" key="4">
    <source>
        <dbReference type="Pfam" id="PF00685"/>
    </source>
</evidence>
<dbReference type="PANTHER" id="PTHR11783">
    <property type="entry name" value="SULFOTRANSFERASE SULT"/>
    <property type="match status" value="1"/>
</dbReference>
<feature type="domain" description="Sulfotransferase" evidence="4">
    <location>
        <begin position="69"/>
        <end position="321"/>
    </location>
</feature>
<gene>
    <name evidence="5" type="ORF">CVLEPA_LOCUS26063</name>
</gene>
<dbReference type="Gene3D" id="3.40.50.300">
    <property type="entry name" value="P-loop containing nucleotide triphosphate hydrolases"/>
    <property type="match status" value="1"/>
</dbReference>
<dbReference type="InterPro" id="IPR000863">
    <property type="entry name" value="Sulfotransferase_dom"/>
</dbReference>
<evidence type="ECO:0000313" key="6">
    <source>
        <dbReference type="Proteomes" id="UP001642483"/>
    </source>
</evidence>
<comment type="caution">
    <text evidence="5">The sequence shown here is derived from an EMBL/GenBank/DDBJ whole genome shotgun (WGS) entry which is preliminary data.</text>
</comment>
<name>A0ABP0GM63_CLALP</name>
<dbReference type="InterPro" id="IPR027417">
    <property type="entry name" value="P-loop_NTPase"/>
</dbReference>
<dbReference type="Pfam" id="PF00685">
    <property type="entry name" value="Sulfotransfer_1"/>
    <property type="match status" value="1"/>
</dbReference>
<evidence type="ECO:0000313" key="5">
    <source>
        <dbReference type="EMBL" id="CAK8692825.1"/>
    </source>
</evidence>
<accession>A0ABP0GM63</accession>
<reference evidence="5 6" key="1">
    <citation type="submission" date="2024-02" db="EMBL/GenBank/DDBJ databases">
        <authorList>
            <person name="Daric V."/>
            <person name="Darras S."/>
        </authorList>
    </citation>
    <scope>NUCLEOTIDE SEQUENCE [LARGE SCALE GENOMIC DNA]</scope>
</reference>
<keyword evidence="6" id="KW-1185">Reference proteome</keyword>
<dbReference type="EC" id="2.8.2.-" evidence="3"/>
<proteinExistence type="inferred from homology"/>
<evidence type="ECO:0000256" key="2">
    <source>
        <dbReference type="ARBA" id="ARBA00022679"/>
    </source>
</evidence>
<dbReference type="SUPFAM" id="SSF52540">
    <property type="entry name" value="P-loop containing nucleoside triphosphate hydrolases"/>
    <property type="match status" value="1"/>
</dbReference>
<evidence type="ECO:0000256" key="1">
    <source>
        <dbReference type="ARBA" id="ARBA00005771"/>
    </source>
</evidence>
<evidence type="ECO:0000256" key="3">
    <source>
        <dbReference type="RuleBase" id="RU361155"/>
    </source>
</evidence>